<keyword evidence="3" id="KW-1185">Reference proteome</keyword>
<dbReference type="Proteomes" id="UP001230005">
    <property type="component" value="Unassembled WGS sequence"/>
</dbReference>
<proteinExistence type="predicted"/>
<evidence type="ECO:0000313" key="2">
    <source>
        <dbReference type="EMBL" id="MDQ0256953.1"/>
    </source>
</evidence>
<name>A0ABU0A0D4_9BACI</name>
<dbReference type="Pfam" id="PF10057">
    <property type="entry name" value="MpsC"/>
    <property type="match status" value="1"/>
</dbReference>
<comment type="caution">
    <text evidence="2">The sequence shown here is derived from an EMBL/GenBank/DDBJ whole genome shotgun (WGS) entry which is preliminary data.</text>
</comment>
<evidence type="ECO:0000313" key="3">
    <source>
        <dbReference type="Proteomes" id="UP001230005"/>
    </source>
</evidence>
<dbReference type="InterPro" id="IPR018745">
    <property type="entry name" value="MpsC"/>
</dbReference>
<protein>
    <submittedName>
        <fullName evidence="2">Uncharacterized protein YbcI</fullName>
    </submittedName>
</protein>
<evidence type="ECO:0000259" key="1">
    <source>
        <dbReference type="Pfam" id="PF10057"/>
    </source>
</evidence>
<organism evidence="2 3">
    <name type="scientific">Evansella vedderi</name>
    <dbReference type="NCBI Taxonomy" id="38282"/>
    <lineage>
        <taxon>Bacteria</taxon>
        <taxon>Bacillati</taxon>
        <taxon>Bacillota</taxon>
        <taxon>Bacilli</taxon>
        <taxon>Bacillales</taxon>
        <taxon>Bacillaceae</taxon>
        <taxon>Evansella</taxon>
    </lineage>
</organism>
<dbReference type="EMBL" id="JAUSUG010000021">
    <property type="protein sequence ID" value="MDQ0256953.1"/>
    <property type="molecule type" value="Genomic_DNA"/>
</dbReference>
<accession>A0ABU0A0D4</accession>
<sequence>MIKEKKDQEDLIYISSQLSKLLKKSFGKGPDSCFSILHQNMLFVNLRQFTTPAEEVLLFKKEKSFALKFRSIILQSVFEKFKPEMKKTLSLEFDSFFHDWNYDTNSGFILFTKKTKTANQTGKLDRLKNQYLEESIFNCYSETYKTPQSIDLWKINNNLIMAKCHDILLPIEKELFRQGHYELLYNHLVEIKYSIIEHKRNFSFSLDREIIDMFLVWDYDLNNNYLILYLK</sequence>
<gene>
    <name evidence="2" type="ORF">J2S74_004398</name>
</gene>
<dbReference type="RefSeq" id="WP_307329894.1">
    <property type="nucleotide sequence ID" value="NZ_JAUSUG010000021.1"/>
</dbReference>
<feature type="domain" description="Na+-translocating membrane potential-generating system MpsC" evidence="1">
    <location>
        <begin position="14"/>
        <end position="112"/>
    </location>
</feature>
<reference evidence="2 3" key="1">
    <citation type="submission" date="2023-07" db="EMBL/GenBank/DDBJ databases">
        <title>Genomic Encyclopedia of Type Strains, Phase IV (KMG-IV): sequencing the most valuable type-strain genomes for metagenomic binning, comparative biology and taxonomic classification.</title>
        <authorList>
            <person name="Goeker M."/>
        </authorList>
    </citation>
    <scope>NUCLEOTIDE SEQUENCE [LARGE SCALE GENOMIC DNA]</scope>
    <source>
        <strain evidence="2 3">DSM 9768</strain>
    </source>
</reference>